<accession>A0A3B4VJZ5</accession>
<dbReference type="GO" id="GO:0042056">
    <property type="term" value="F:chemoattractant activity"/>
    <property type="evidence" value="ECO:0007669"/>
    <property type="project" value="UniProtKB-ARBA"/>
</dbReference>
<keyword evidence="3" id="KW-0202">Cytokine</keyword>
<evidence type="ECO:0000256" key="6">
    <source>
        <dbReference type="SAM" id="SignalP"/>
    </source>
</evidence>
<dbReference type="Pfam" id="PF00048">
    <property type="entry name" value="IL8"/>
    <property type="match status" value="1"/>
</dbReference>
<dbReference type="FunFam" id="2.40.50.40:FF:000004">
    <property type="entry name" value="C-X-C motif chemokine"/>
    <property type="match status" value="1"/>
</dbReference>
<dbReference type="SMART" id="SM00199">
    <property type="entry name" value="SCY"/>
    <property type="match status" value="1"/>
</dbReference>
<organism evidence="8 9">
    <name type="scientific">Seriola dumerili</name>
    <name type="common">Greater amberjack</name>
    <name type="synonym">Caranx dumerili</name>
    <dbReference type="NCBI Taxonomy" id="41447"/>
    <lineage>
        <taxon>Eukaryota</taxon>
        <taxon>Metazoa</taxon>
        <taxon>Chordata</taxon>
        <taxon>Craniata</taxon>
        <taxon>Vertebrata</taxon>
        <taxon>Euteleostomi</taxon>
        <taxon>Actinopterygii</taxon>
        <taxon>Neopterygii</taxon>
        <taxon>Teleostei</taxon>
        <taxon>Neoteleostei</taxon>
        <taxon>Acanthomorphata</taxon>
        <taxon>Carangaria</taxon>
        <taxon>Carangiformes</taxon>
        <taxon>Carangidae</taxon>
        <taxon>Seriola</taxon>
    </lineage>
</organism>
<dbReference type="Ensembl" id="ENSSDUT00000031435.1">
    <property type="protein sequence ID" value="ENSSDUP00000030899.1"/>
    <property type="gene ID" value="ENSSDUG00000022253.1"/>
</dbReference>
<dbReference type="AlphaFoldDB" id="A0A3B4VJZ5"/>
<dbReference type="InterPro" id="IPR033899">
    <property type="entry name" value="CXC_Chemokine_domain"/>
</dbReference>
<evidence type="ECO:0000313" key="8">
    <source>
        <dbReference type="Ensembl" id="ENSSDUP00000030899.1"/>
    </source>
</evidence>
<dbReference type="GO" id="GO:0006955">
    <property type="term" value="P:immune response"/>
    <property type="evidence" value="ECO:0007669"/>
    <property type="project" value="InterPro"/>
</dbReference>
<name>A0A3B4VJZ5_SERDU</name>
<dbReference type="GO" id="GO:0006952">
    <property type="term" value="P:defense response"/>
    <property type="evidence" value="ECO:0007669"/>
    <property type="project" value="InterPro"/>
</dbReference>
<evidence type="ECO:0000256" key="5">
    <source>
        <dbReference type="ARBA" id="ARBA00054901"/>
    </source>
</evidence>
<keyword evidence="4" id="KW-0964">Secreted</keyword>
<protein>
    <submittedName>
        <fullName evidence="8">Interleukin-8-like</fullName>
    </submittedName>
</protein>
<proteinExistence type="inferred from homology"/>
<comment type="similarity">
    <text evidence="2">Belongs to the intercrine alpha (chemokine CxC) family.</text>
</comment>
<dbReference type="GeneTree" id="ENSGT00940000175443"/>
<dbReference type="PANTHER" id="PTHR12015">
    <property type="entry name" value="SMALL INDUCIBLE CYTOKINE A"/>
    <property type="match status" value="1"/>
</dbReference>
<evidence type="ECO:0000256" key="1">
    <source>
        <dbReference type="ARBA" id="ARBA00004613"/>
    </source>
</evidence>
<dbReference type="SUPFAM" id="SSF54117">
    <property type="entry name" value="Interleukin 8-like chemokines"/>
    <property type="match status" value="1"/>
</dbReference>
<feature type="chain" id="PRO_5036458661" evidence="6">
    <location>
        <begin position="23"/>
        <end position="94"/>
    </location>
</feature>
<sequence>MSIITTVALLVLLTIPEGISLGDPGMTRRCRCITKEKKPIGRYIGRVVVNSANSHCKDIEIIATLKKDGQQICLDPDAPWVKKVLGKRLVEQTP</sequence>
<dbReference type="GO" id="GO:0005615">
    <property type="term" value="C:extracellular space"/>
    <property type="evidence" value="ECO:0007669"/>
    <property type="project" value="UniProtKB-KW"/>
</dbReference>
<dbReference type="InterPro" id="IPR001811">
    <property type="entry name" value="Chemokine_IL8-like_dom"/>
</dbReference>
<dbReference type="PRINTS" id="PR00437">
    <property type="entry name" value="SMALLCYTKCXC"/>
</dbReference>
<comment type="subcellular location">
    <subcellularLocation>
        <location evidence="1">Secreted</location>
    </subcellularLocation>
</comment>
<dbReference type="InterPro" id="IPR036048">
    <property type="entry name" value="Interleukin_8-like_sf"/>
</dbReference>
<keyword evidence="6" id="KW-0732">Signal</keyword>
<evidence type="ECO:0000256" key="3">
    <source>
        <dbReference type="ARBA" id="ARBA00022514"/>
    </source>
</evidence>
<dbReference type="InterPro" id="IPR039809">
    <property type="entry name" value="Chemokine_b/g/d"/>
</dbReference>
<feature type="domain" description="Chemokine interleukin-8-like" evidence="7">
    <location>
        <begin position="27"/>
        <end position="89"/>
    </location>
</feature>
<dbReference type="CDD" id="cd00273">
    <property type="entry name" value="Chemokine_CXC"/>
    <property type="match status" value="1"/>
</dbReference>
<reference evidence="8" key="2">
    <citation type="submission" date="2025-09" db="UniProtKB">
        <authorList>
            <consortium name="Ensembl"/>
        </authorList>
    </citation>
    <scope>IDENTIFICATION</scope>
</reference>
<evidence type="ECO:0000259" key="7">
    <source>
        <dbReference type="SMART" id="SM00199"/>
    </source>
</evidence>
<dbReference type="Proteomes" id="UP000261420">
    <property type="component" value="Unplaced"/>
</dbReference>
<evidence type="ECO:0000313" key="9">
    <source>
        <dbReference type="Proteomes" id="UP000261420"/>
    </source>
</evidence>
<evidence type="ECO:0000256" key="4">
    <source>
        <dbReference type="ARBA" id="ARBA00022525"/>
    </source>
</evidence>
<dbReference type="Gene3D" id="2.40.50.40">
    <property type="match status" value="1"/>
</dbReference>
<evidence type="ECO:0000256" key="2">
    <source>
        <dbReference type="ARBA" id="ARBA00010665"/>
    </source>
</evidence>
<dbReference type="PRINTS" id="PR00436">
    <property type="entry name" value="INTERLEUKIN8"/>
</dbReference>
<feature type="signal peptide" evidence="6">
    <location>
        <begin position="1"/>
        <end position="22"/>
    </location>
</feature>
<dbReference type="PANTHER" id="PTHR12015:SF210">
    <property type="entry name" value="C-X-C MOTIF CHEMOKINE 9"/>
    <property type="match status" value="1"/>
</dbReference>
<keyword evidence="9" id="KW-1185">Reference proteome</keyword>
<dbReference type="InterPro" id="IPR001089">
    <property type="entry name" value="Chemokine_CXC"/>
</dbReference>
<comment type="function">
    <text evidence="5">Ligand for cxcr3.2. Chemotactic for macrophages.</text>
</comment>
<dbReference type="OMA" id="MNLRCRC"/>
<dbReference type="GO" id="GO:0008009">
    <property type="term" value="F:chemokine activity"/>
    <property type="evidence" value="ECO:0007669"/>
    <property type="project" value="InterPro"/>
</dbReference>
<dbReference type="STRING" id="41447.ENSSDUP00000030899"/>
<reference evidence="8" key="1">
    <citation type="submission" date="2025-08" db="UniProtKB">
        <authorList>
            <consortium name="Ensembl"/>
        </authorList>
    </citation>
    <scope>IDENTIFICATION</scope>
</reference>